<evidence type="ECO:0000313" key="2">
    <source>
        <dbReference type="EMBL" id="KAA1259648.1"/>
    </source>
</evidence>
<reference evidence="2 3" key="1">
    <citation type="submission" date="2019-08" db="EMBL/GenBank/DDBJ databases">
        <title>Deep-cultivation of Planctomycetes and their phenomic and genomic characterization uncovers novel biology.</title>
        <authorList>
            <person name="Wiegand S."/>
            <person name="Jogler M."/>
            <person name="Boedeker C."/>
            <person name="Pinto D."/>
            <person name="Vollmers J."/>
            <person name="Rivas-Marin E."/>
            <person name="Kohn T."/>
            <person name="Peeters S.H."/>
            <person name="Heuer A."/>
            <person name="Rast P."/>
            <person name="Oberbeckmann S."/>
            <person name="Bunk B."/>
            <person name="Jeske O."/>
            <person name="Meyerdierks A."/>
            <person name="Storesund J.E."/>
            <person name="Kallscheuer N."/>
            <person name="Luecker S."/>
            <person name="Lage O.M."/>
            <person name="Pohl T."/>
            <person name="Merkel B.J."/>
            <person name="Hornburger P."/>
            <person name="Mueller R.-W."/>
            <person name="Bruemmer F."/>
            <person name="Labrenz M."/>
            <person name="Spormann A.M."/>
            <person name="Op Den Camp H."/>
            <person name="Overmann J."/>
            <person name="Amann R."/>
            <person name="Jetten M.S.M."/>
            <person name="Mascher T."/>
            <person name="Medema M.H."/>
            <person name="Devos D.P."/>
            <person name="Kaster A.-K."/>
            <person name="Ovreas L."/>
            <person name="Rohde M."/>
            <person name="Galperin M.Y."/>
            <person name="Jogler C."/>
        </authorList>
    </citation>
    <scope>NUCLEOTIDE SEQUENCE [LARGE SCALE GENOMIC DNA]</scope>
    <source>
        <strain evidence="2 3">LF1</strain>
    </source>
</reference>
<protein>
    <submittedName>
        <fullName evidence="2">Uncharacterized protein</fullName>
    </submittedName>
</protein>
<gene>
    <name evidence="2" type="ORF">LF1_21830</name>
</gene>
<organism evidence="2 3">
    <name type="scientific">Rubripirellula obstinata</name>
    <dbReference type="NCBI Taxonomy" id="406547"/>
    <lineage>
        <taxon>Bacteria</taxon>
        <taxon>Pseudomonadati</taxon>
        <taxon>Planctomycetota</taxon>
        <taxon>Planctomycetia</taxon>
        <taxon>Pirellulales</taxon>
        <taxon>Pirellulaceae</taxon>
        <taxon>Rubripirellula</taxon>
    </lineage>
</organism>
<proteinExistence type="predicted"/>
<feature type="region of interest" description="Disordered" evidence="1">
    <location>
        <begin position="35"/>
        <end position="57"/>
    </location>
</feature>
<comment type="caution">
    <text evidence="2">The sequence shown here is derived from an EMBL/GenBank/DDBJ whole genome shotgun (WGS) entry which is preliminary data.</text>
</comment>
<accession>A0A5B1CES3</accession>
<dbReference type="Proteomes" id="UP000322699">
    <property type="component" value="Unassembled WGS sequence"/>
</dbReference>
<evidence type="ECO:0000313" key="3">
    <source>
        <dbReference type="Proteomes" id="UP000322699"/>
    </source>
</evidence>
<dbReference type="AlphaFoldDB" id="A0A5B1CES3"/>
<sequence length="57" mass="6161">MQLPELRGACSGLHLFCNLAASRSRTEFGSIRQLGEVSETGSETSVNPPPTPFDIVR</sequence>
<evidence type="ECO:0000256" key="1">
    <source>
        <dbReference type="SAM" id="MobiDB-lite"/>
    </source>
</evidence>
<keyword evidence="3" id="KW-1185">Reference proteome</keyword>
<name>A0A5B1CES3_9BACT</name>
<dbReference type="EMBL" id="VRLW01000001">
    <property type="protein sequence ID" value="KAA1259648.1"/>
    <property type="molecule type" value="Genomic_DNA"/>
</dbReference>
<feature type="compositionally biased region" description="Pro residues" evidence="1">
    <location>
        <begin position="47"/>
        <end position="57"/>
    </location>
</feature>